<dbReference type="PANTHER" id="PTHR45626">
    <property type="entry name" value="TRANSCRIPTION TERMINATION FACTOR 2-RELATED"/>
    <property type="match status" value="1"/>
</dbReference>
<dbReference type="CDD" id="cd18793">
    <property type="entry name" value="SF2_C_SNF"/>
    <property type="match status" value="1"/>
</dbReference>
<dbReference type="InterPro" id="IPR049730">
    <property type="entry name" value="SNF2/RAD54-like_C"/>
</dbReference>
<dbReference type="GO" id="GO:0016787">
    <property type="term" value="F:hydrolase activity"/>
    <property type="evidence" value="ECO:0007669"/>
    <property type="project" value="UniProtKB-KW"/>
</dbReference>
<evidence type="ECO:0000256" key="4">
    <source>
        <dbReference type="SAM" id="MobiDB-lite"/>
    </source>
</evidence>
<dbReference type="Pfam" id="PF00271">
    <property type="entry name" value="Helicase_C"/>
    <property type="match status" value="1"/>
</dbReference>
<keyword evidence="7" id="KW-1185">Reference proteome</keyword>
<evidence type="ECO:0000256" key="2">
    <source>
        <dbReference type="ARBA" id="ARBA00022801"/>
    </source>
</evidence>
<dbReference type="InterPro" id="IPR050628">
    <property type="entry name" value="SNF2_RAD54_helicase_TF"/>
</dbReference>
<name>A0A0H2RH18_9AGAM</name>
<gene>
    <name evidence="6" type="ORF">SCHPADRAFT_989961</name>
</gene>
<dbReference type="InParanoid" id="A0A0H2RH18"/>
<protein>
    <recommendedName>
        <fullName evidence="5">Helicase C-terminal domain-containing protein</fullName>
    </recommendedName>
</protein>
<dbReference type="InterPro" id="IPR001650">
    <property type="entry name" value="Helicase_C-like"/>
</dbReference>
<keyword evidence="3" id="KW-0067">ATP-binding</keyword>
<organism evidence="6 7">
    <name type="scientific">Schizopora paradoxa</name>
    <dbReference type="NCBI Taxonomy" id="27342"/>
    <lineage>
        <taxon>Eukaryota</taxon>
        <taxon>Fungi</taxon>
        <taxon>Dikarya</taxon>
        <taxon>Basidiomycota</taxon>
        <taxon>Agaricomycotina</taxon>
        <taxon>Agaricomycetes</taxon>
        <taxon>Hymenochaetales</taxon>
        <taxon>Schizoporaceae</taxon>
        <taxon>Schizopora</taxon>
    </lineage>
</organism>
<dbReference type="SUPFAM" id="SSF52540">
    <property type="entry name" value="P-loop containing nucleoside triphosphate hydrolases"/>
    <property type="match status" value="1"/>
</dbReference>
<feature type="compositionally biased region" description="Basic and acidic residues" evidence="4">
    <location>
        <begin position="235"/>
        <end position="249"/>
    </location>
</feature>
<evidence type="ECO:0000313" key="6">
    <source>
        <dbReference type="EMBL" id="KLO04191.1"/>
    </source>
</evidence>
<accession>A0A0H2RH18</accession>
<dbReference type="EMBL" id="KQ086654">
    <property type="protein sequence ID" value="KLO04191.1"/>
    <property type="molecule type" value="Genomic_DNA"/>
</dbReference>
<dbReference type="GO" id="GO:0008094">
    <property type="term" value="F:ATP-dependent activity, acting on DNA"/>
    <property type="evidence" value="ECO:0007669"/>
    <property type="project" value="TreeGrafter"/>
</dbReference>
<feature type="region of interest" description="Disordered" evidence="4">
    <location>
        <begin position="235"/>
        <end position="301"/>
    </location>
</feature>
<sequence>MICSVKEPDLNSLPTKQFFNEYRTGLGHPGFRKGQKPPMWASPEDWRNSRSSKWKMVSILCRMILLDVDSPNLPHLVDGELEGLHILEGPLHGDAKILLYMDFTAPIEHLASGLRFDGFDVVVVTGRNSDLQRSSTISDFSTNPRRQILIMSSVGNAGLNLQCVNHVIFMDMQWSDQARTQIIGRAWRQGQKRQVSVWSPVVTGTSDEHMAYVGFDKQELLSIFLNEDDKVRTNEENAKQAHADEHAEQEQDNAEEAAEKETGGSKSKKKATSRPDTPTSEATSSTVKRPPNSMIRKRMDH</sequence>
<keyword evidence="2" id="KW-0378">Hydrolase</keyword>
<keyword evidence="1" id="KW-0547">Nucleotide-binding</keyword>
<dbReference type="GO" id="GO:0005524">
    <property type="term" value="F:ATP binding"/>
    <property type="evidence" value="ECO:0007669"/>
    <property type="project" value="UniProtKB-KW"/>
</dbReference>
<evidence type="ECO:0000259" key="5">
    <source>
        <dbReference type="PROSITE" id="PS51194"/>
    </source>
</evidence>
<dbReference type="GO" id="GO:0006281">
    <property type="term" value="P:DNA repair"/>
    <property type="evidence" value="ECO:0007669"/>
    <property type="project" value="TreeGrafter"/>
</dbReference>
<evidence type="ECO:0000256" key="1">
    <source>
        <dbReference type="ARBA" id="ARBA00022741"/>
    </source>
</evidence>
<dbReference type="GO" id="GO:0005634">
    <property type="term" value="C:nucleus"/>
    <property type="evidence" value="ECO:0007669"/>
    <property type="project" value="TreeGrafter"/>
</dbReference>
<reference evidence="6 7" key="1">
    <citation type="submission" date="2015-04" db="EMBL/GenBank/DDBJ databases">
        <title>Complete genome sequence of Schizopora paradoxa KUC8140, a cosmopolitan wood degrader in East Asia.</title>
        <authorList>
            <consortium name="DOE Joint Genome Institute"/>
            <person name="Min B."/>
            <person name="Park H."/>
            <person name="Jang Y."/>
            <person name="Kim J.-J."/>
            <person name="Kim K.H."/>
            <person name="Pangilinan J."/>
            <person name="Lipzen A."/>
            <person name="Riley R."/>
            <person name="Grigoriev I.V."/>
            <person name="Spatafora J.W."/>
            <person name="Choi I.-G."/>
        </authorList>
    </citation>
    <scope>NUCLEOTIDE SEQUENCE [LARGE SCALE GENOMIC DNA]</scope>
    <source>
        <strain evidence="6 7">KUC8140</strain>
    </source>
</reference>
<dbReference type="AlphaFoldDB" id="A0A0H2RH18"/>
<dbReference type="STRING" id="27342.A0A0H2RH18"/>
<dbReference type="SMART" id="SM00490">
    <property type="entry name" value="HELICc"/>
    <property type="match status" value="1"/>
</dbReference>
<dbReference type="Proteomes" id="UP000053477">
    <property type="component" value="Unassembled WGS sequence"/>
</dbReference>
<dbReference type="Gene3D" id="3.40.50.300">
    <property type="entry name" value="P-loop containing nucleotide triphosphate hydrolases"/>
    <property type="match status" value="1"/>
</dbReference>
<dbReference type="InterPro" id="IPR027417">
    <property type="entry name" value="P-loop_NTPase"/>
</dbReference>
<dbReference type="OrthoDB" id="3270319at2759"/>
<evidence type="ECO:0000313" key="7">
    <source>
        <dbReference type="Proteomes" id="UP000053477"/>
    </source>
</evidence>
<evidence type="ECO:0000256" key="3">
    <source>
        <dbReference type="ARBA" id="ARBA00022840"/>
    </source>
</evidence>
<dbReference type="PROSITE" id="PS51194">
    <property type="entry name" value="HELICASE_CTER"/>
    <property type="match status" value="1"/>
</dbReference>
<proteinExistence type="predicted"/>
<feature type="domain" description="Helicase C-terminal" evidence="5">
    <location>
        <begin position="80"/>
        <end position="239"/>
    </location>
</feature>
<feature type="compositionally biased region" description="Polar residues" evidence="4">
    <location>
        <begin position="274"/>
        <end position="287"/>
    </location>
</feature>